<dbReference type="Gene3D" id="2.130.10.10">
    <property type="entry name" value="YVTN repeat-like/Quinoprotein amine dehydrogenase"/>
    <property type="match status" value="1"/>
</dbReference>
<evidence type="ECO:0000259" key="3">
    <source>
        <dbReference type="Pfam" id="PF13360"/>
    </source>
</evidence>
<feature type="chain" id="PRO_5037071163" evidence="2">
    <location>
        <begin position="25"/>
        <end position="2194"/>
    </location>
</feature>
<dbReference type="SUPFAM" id="SSF50998">
    <property type="entry name" value="Quinoprotein alcohol dehydrogenase-like"/>
    <property type="match status" value="1"/>
</dbReference>
<reference evidence="4" key="1">
    <citation type="submission" date="2020-07" db="EMBL/GenBank/DDBJ databases">
        <title>Huge and variable diversity of episymbiotic CPR bacteria and DPANN archaea in groundwater ecosystems.</title>
        <authorList>
            <person name="He C.Y."/>
            <person name="Keren R."/>
            <person name="Whittaker M."/>
            <person name="Farag I.F."/>
            <person name="Doudna J."/>
            <person name="Cate J.H.D."/>
            <person name="Banfield J.F."/>
        </authorList>
    </citation>
    <scope>NUCLEOTIDE SEQUENCE</scope>
    <source>
        <strain evidence="4">NC_groundwater_17_Pr7_B-0.1um_64_12</strain>
    </source>
</reference>
<evidence type="ECO:0000256" key="1">
    <source>
        <dbReference type="SAM" id="MobiDB-lite"/>
    </source>
</evidence>
<dbReference type="InterPro" id="IPR018391">
    <property type="entry name" value="PQQ_b-propeller_rpt"/>
</dbReference>
<feature type="region of interest" description="Disordered" evidence="1">
    <location>
        <begin position="1420"/>
        <end position="1450"/>
    </location>
</feature>
<feature type="signal peptide" evidence="2">
    <location>
        <begin position="1"/>
        <end position="24"/>
    </location>
</feature>
<sequence>MNWSLSQRLASGLCALALCGVAGAQVGFPTFKGDNARTGKNDQPDLQMPGLANLRWFHPTSLDGQGTPIILDDTYAAAGFTAGWLIPGVTGEASFPFIPTGASDAYRYTTTVASSIGDQTMPLSGTAEVATYTFMPSDPTPRNYGISMWVPQGPTVTASATQFPQNIDVVEIDHGTNQKFIELFDTRVGGAGWVRLGAGGQPTNRLFQFDGTNPIVVKLYNTVPRDELGNLTDTPGSTLVYADAFKAEPSFGSYVASPTVYSFTGAVATETRVVAALNAVSVGLVVGASVSIEKGVVSSYDFNTGALKWNWSPGGGSLGAIMDNQSPGVIADFPFASNATGTGFYGVDFLSAPATTTQSASVAVTYEPVVPDGDYDIYVWRAGDNAGQTFAHGERVEVHEGSTITTFDVDFSQGGGWFKIGTRKFKHSDITGDDLTVFITNYGTDAGDGTRTAYADAVWFLGTSTGNVNSTPVQATVNVKIGASVVSKACVFVCAEDGHIYCLDADGHRDSSNALTGTTDVYWVYPSVPDLSNPTWTDPNQVAGLDGPGGIAEMPRSFDLTAAVVQNIAGTDYLLVGSSNGRVYAIDVTGRGDMDLVNGKPGTTTRVWSYPDDYPSQAKTSDLGSFRGSLAFATATAGPTLFVPAAQGRMIALDAVGNSVTKTTTVRWAYPDFTQPTLGSITTTPSVDFGNVYFGTSMNQNGASPGQFVALNADSGALVWSYDGTSGPAACDNFFGGPATAPASQLGGGMGDTVFASNENRFIYAFDAAAGTLLWSTNELDSGVLGALTFSYMTVLDNTGTSNVTVPGLFVPTRDGRFVGLFARTGDLNRLGTRRAYEYNAVNELVASIAIGFQWMYGADIAGNLYAFNNGTTLINPGTNPPPGEVGVVENDLSGQIFQSAKLKFITKDAYQKLRDPVVANQLTYADIASGTYDVAVNAVEWGQTLYAILWDYPYAVGGVSGPVPPPVANFQFSVEGATLRSASEQTQLFKDRDSYDPANGHNDGNGGFSILSFSIQGSGPNALPPGHARLATSLTSAATTSDGRSVKIDLNPALAKKDFVIANPLALVMGDPLDTLRTIGYSTDPTTAQNEVNGSPNVGANEDALAATIGSVAHGQTGNVQISVVDRSLVTLLKGPGRGLEQVRVSRKDLGWRGGTPAVAKPLPGYAQAVGFEDLPASFPNSSLDYPDIRRERISVAKDPNGTSENPLNNGVALFAPTGVNELTPLTRVLTLTPFLFSVDVPKYQPANATLFTDSEGASIPGGYGGLTTLFVDSSGTGVFDITSTTRQAYRTFNLTGGVPVDEHFSVGTPVVDLGSLPVGAGFSPAPPWDTVNSLFTPWSGPYAGMFKPFTVKNEGNVNLLNLRLAHATVRGGTRTPWGLFALANDPLGWLDGDWNLWSDIDDVYYQAGMGQAQVLLQKPRVGDRSPSQLTTNPRRRTNPNLGVTEGTPLSALTPAPARVAVTVPIGFPTGTFSQLVRIIEDSTQNQALDLDANGNEVESFSDPSFQVKFTVKETQLTNGYSTNASQMVETAGLPPPSGAPYEYLNVEPAAARDPNGNLIVVWSSDRTALGAPSRPGDAKARERALYVASVAGSTPLVAAGQSPLRDLNAFVPASNQNWFQQQIGQFQSLDAGVRYGRPALPAMGFTDPFGGGAFTGVTLAFVGDAQSGNSRTSALFASTLTVDAFQTPQLTPPISMTKDPISTRSQPSVLQFQNQAIIFYPAAGTGSGHLNWVSYVPSTGFGVPVQVGLPQGFGSVTGASAIARPYLGGDASLGGQVIDLSLVAQLEGRASPEVYMGRMTADVNGTPSELAFLPPRLDERLTRDPETGTFRAAGVAWNLASESTTVGMGANSATQTLASTAGIRAGDSLSFATAKANRIVLSVTNGTSLVLDSAVNTTTNEVVIASHIHLSVRVGSSTADLEVPGTRALDPNSGLIVFASQSGGSVYLDPNLGTVRFSRGSPLKEASLLLTYQPQFLRLNQSGSAGNAAPSLLFDNRLVSDVSYWARADGSAALASDPVRSARYLAFYGRAVTGASNPTRPFLTTLRIGIKLPTAIHTEADGTITGLTVTGATSFFQVDPAAGMLYFSPGDEDRTLSVAYTGVDESTGAAVSIPAATYQTGMLVERAETPVPIEQSINESGLAAFLDAFDPGPSPGQRPGLIWLFWTSTRRGGADLYMQTIAPRFRPLVAGR</sequence>
<dbReference type="InterPro" id="IPR011047">
    <property type="entry name" value="Quinoprotein_ADH-like_sf"/>
</dbReference>
<organism evidence="4 5">
    <name type="scientific">Fimbriimonas ginsengisoli</name>
    <dbReference type="NCBI Taxonomy" id="1005039"/>
    <lineage>
        <taxon>Bacteria</taxon>
        <taxon>Bacillati</taxon>
        <taxon>Armatimonadota</taxon>
        <taxon>Fimbriimonadia</taxon>
        <taxon>Fimbriimonadales</taxon>
        <taxon>Fimbriimonadaceae</taxon>
        <taxon>Fimbriimonas</taxon>
    </lineage>
</organism>
<evidence type="ECO:0000256" key="2">
    <source>
        <dbReference type="SAM" id="SignalP"/>
    </source>
</evidence>
<protein>
    <submittedName>
        <fullName evidence="4">PQQ-binding-like beta-propeller repeat protein</fullName>
    </submittedName>
</protein>
<dbReference type="Proteomes" id="UP000727962">
    <property type="component" value="Unassembled WGS sequence"/>
</dbReference>
<dbReference type="EMBL" id="JACOSL010000001">
    <property type="protein sequence ID" value="MBI1755485.1"/>
    <property type="molecule type" value="Genomic_DNA"/>
</dbReference>
<evidence type="ECO:0000313" key="5">
    <source>
        <dbReference type="Proteomes" id="UP000727962"/>
    </source>
</evidence>
<proteinExistence type="predicted"/>
<dbReference type="InterPro" id="IPR002372">
    <property type="entry name" value="PQQ_rpt_dom"/>
</dbReference>
<gene>
    <name evidence="4" type="ORF">HYR64_00065</name>
</gene>
<dbReference type="SMART" id="SM00564">
    <property type="entry name" value="PQQ"/>
    <property type="match status" value="6"/>
</dbReference>
<name>A0A931LV69_FIMGI</name>
<dbReference type="Pfam" id="PF13360">
    <property type="entry name" value="PQQ_2"/>
    <property type="match status" value="1"/>
</dbReference>
<feature type="domain" description="Pyrrolo-quinoline quinone repeat" evidence="3">
    <location>
        <begin position="628"/>
        <end position="784"/>
    </location>
</feature>
<keyword evidence="2" id="KW-0732">Signal</keyword>
<evidence type="ECO:0000313" key="4">
    <source>
        <dbReference type="EMBL" id="MBI1755485.1"/>
    </source>
</evidence>
<dbReference type="InterPro" id="IPR015943">
    <property type="entry name" value="WD40/YVTN_repeat-like_dom_sf"/>
</dbReference>
<comment type="caution">
    <text evidence="4">The sequence shown here is derived from an EMBL/GenBank/DDBJ whole genome shotgun (WGS) entry which is preliminary data.</text>
</comment>
<accession>A0A931LV69</accession>